<evidence type="ECO:0000256" key="5">
    <source>
        <dbReference type="ARBA" id="ARBA00012866"/>
    </source>
</evidence>
<dbReference type="EC" id="2.3.1.282" evidence="5"/>
<dbReference type="InterPro" id="IPR052058">
    <property type="entry name" value="Alcohol_O-acetyltransferase"/>
</dbReference>
<dbReference type="Proteomes" id="UP000604661">
    <property type="component" value="Unassembled WGS sequence"/>
</dbReference>
<proteinExistence type="inferred from homology"/>
<protein>
    <recommendedName>
        <fullName evidence="6">Phthiocerol/phthiodiolone dimycocerosyl transferase</fullName>
        <ecNumber evidence="5">2.3.1.282</ecNumber>
    </recommendedName>
    <alternativeName>
        <fullName evidence="11">Acyltransferase PapA5</fullName>
    </alternativeName>
    <alternativeName>
        <fullName evidence="9">Phthiocerol/phthiodiolone O-acyltransferase</fullName>
    </alternativeName>
    <alternativeName>
        <fullName evidence="10">Polyketide synthase-associated protein A5</fullName>
    </alternativeName>
</protein>
<evidence type="ECO:0000256" key="2">
    <source>
        <dbReference type="ARBA" id="ARBA00000625"/>
    </source>
</evidence>
<evidence type="ECO:0000256" key="8">
    <source>
        <dbReference type="ARBA" id="ARBA00023315"/>
    </source>
</evidence>
<evidence type="ECO:0000313" key="14">
    <source>
        <dbReference type="EMBL" id="MBD2566219.1"/>
    </source>
</evidence>
<keyword evidence="15" id="KW-1185">Reference proteome</keyword>
<evidence type="ECO:0000259" key="12">
    <source>
        <dbReference type="Pfam" id="PF00668"/>
    </source>
</evidence>
<accession>A0ABR8F8Z7</accession>
<evidence type="ECO:0000256" key="10">
    <source>
        <dbReference type="ARBA" id="ARBA00032317"/>
    </source>
</evidence>
<dbReference type="Pfam" id="PF16911">
    <property type="entry name" value="PapA_C"/>
    <property type="match status" value="1"/>
</dbReference>
<comment type="catalytic activity">
    <reaction evidence="2">
        <text>2 a mycocerosyl-[mycocerosic acid synthase] + a phenolphthiocerol = a dimycocerosyl phenolphthiocerol + 2 holo-[mycocerosic acid synthase].</text>
        <dbReference type="EC" id="2.3.1.282"/>
    </reaction>
</comment>
<evidence type="ECO:0000256" key="9">
    <source>
        <dbReference type="ARBA" id="ARBA00030465"/>
    </source>
</evidence>
<comment type="catalytic activity">
    <reaction evidence="1">
        <text>2 a mycocerosyl-[mycocerosic acid synthase] + a phthiocerol = a dimycocerosyl phthiocerol + 2 holo-[mycocerosic acid synthase].</text>
        <dbReference type="EC" id="2.3.1.282"/>
    </reaction>
</comment>
<keyword evidence="7" id="KW-0808">Transferase</keyword>
<dbReference type="PANTHER" id="PTHR28037">
    <property type="entry name" value="ALCOHOL O-ACETYLTRANSFERASE 1-RELATED"/>
    <property type="match status" value="1"/>
</dbReference>
<comment type="caution">
    <text evidence="14">The sequence shown here is derived from an EMBL/GenBank/DDBJ whole genome shotgun (WGS) entry which is preliminary data.</text>
</comment>
<comment type="similarity">
    <text evidence="4">Belongs to the acyltransferase PapA5 family.</text>
</comment>
<dbReference type="InterPro" id="IPR031641">
    <property type="entry name" value="PapA_C"/>
</dbReference>
<name>A0ABR8F8Z7_NOSLI</name>
<dbReference type="InterPro" id="IPR023213">
    <property type="entry name" value="CAT-like_dom_sf"/>
</dbReference>
<dbReference type="Pfam" id="PF00668">
    <property type="entry name" value="Condensation"/>
    <property type="match status" value="1"/>
</dbReference>
<evidence type="ECO:0000256" key="6">
    <source>
        <dbReference type="ARBA" id="ARBA00013449"/>
    </source>
</evidence>
<keyword evidence="8" id="KW-0012">Acyltransferase</keyword>
<dbReference type="SUPFAM" id="SSF52777">
    <property type="entry name" value="CoA-dependent acyltransferases"/>
    <property type="match status" value="2"/>
</dbReference>
<evidence type="ECO:0000313" key="15">
    <source>
        <dbReference type="Proteomes" id="UP000604661"/>
    </source>
</evidence>
<evidence type="ECO:0000256" key="1">
    <source>
        <dbReference type="ARBA" id="ARBA00000026"/>
    </source>
</evidence>
<evidence type="ECO:0000256" key="7">
    <source>
        <dbReference type="ARBA" id="ARBA00022679"/>
    </source>
</evidence>
<dbReference type="EMBL" id="JACJTE010000162">
    <property type="protein sequence ID" value="MBD2566219.1"/>
    <property type="molecule type" value="Genomic_DNA"/>
</dbReference>
<comment type="catalytic activity">
    <reaction evidence="3">
        <text>2 a mycocerosyl-[mycocerosic acid synthase] + a phthiodiolone = a dimycocerosyl phthiodiolone + 2 holo-[mycocerosic acid synthase].</text>
        <dbReference type="EC" id="2.3.1.282"/>
    </reaction>
</comment>
<dbReference type="Gene3D" id="3.30.559.30">
    <property type="entry name" value="Nonribosomal peptide synthetase, condensation domain"/>
    <property type="match status" value="1"/>
</dbReference>
<sequence length="415" mass="46992">MWLSYNNSPENVTLSATIKGSFTIDLLTEALAWLQLRHSRLRVKIVTLHQNQPQFSLENVPPIPLRVIERQGEEHWCREMVEELRHPLSWSEEPLLRVLLLHSPDVSNLIITFHHCIGDGLSGAYLIRDILQFIGEPDSPRELLPDLPPVDEIIPDVTKNWVEEDLDDSREAESILTTNYRNNPGVNTSETFPIRLFYWALSSAETTKLIARCREEKTSVHGALCAAFLLAIAAEIKSLDEIILKCHTPVNIRKYLTITVGENLGEYITRPVTAHRLSQKTNFWDLAREVKYKLNQFIADGKLFDDVLKARALLSRNSNQCEETPDAREIGGMDIAITNLGKLNMKQQFGKLQLQELSLMATGPKSLPLLIGVATLQEKMCFTCRYQTSLLPDAIAYNIKNQAMEQLLTALVEVG</sequence>
<organism evidence="14 15">
    <name type="scientific">Nostoc linckia FACHB-391</name>
    <dbReference type="NCBI Taxonomy" id="2692906"/>
    <lineage>
        <taxon>Bacteria</taxon>
        <taxon>Bacillati</taxon>
        <taxon>Cyanobacteriota</taxon>
        <taxon>Cyanophyceae</taxon>
        <taxon>Nostocales</taxon>
        <taxon>Nostocaceae</taxon>
        <taxon>Nostoc</taxon>
    </lineage>
</organism>
<dbReference type="Gene3D" id="3.30.559.10">
    <property type="entry name" value="Chloramphenicol acetyltransferase-like domain"/>
    <property type="match status" value="1"/>
</dbReference>
<evidence type="ECO:0000256" key="11">
    <source>
        <dbReference type="ARBA" id="ARBA00033407"/>
    </source>
</evidence>
<dbReference type="PANTHER" id="PTHR28037:SF1">
    <property type="entry name" value="ALCOHOL O-ACETYLTRANSFERASE 1-RELATED"/>
    <property type="match status" value="1"/>
</dbReference>
<evidence type="ECO:0000256" key="3">
    <source>
        <dbReference type="ARBA" id="ARBA00001907"/>
    </source>
</evidence>
<dbReference type="InterPro" id="IPR001242">
    <property type="entry name" value="Condensation_dom"/>
</dbReference>
<feature type="domain" description="Phthiocerol/phthiodiolone dimycocerosyl transferase C-terminal" evidence="13">
    <location>
        <begin position="200"/>
        <end position="355"/>
    </location>
</feature>
<gene>
    <name evidence="14" type="ORF">H6G95_37945</name>
</gene>
<evidence type="ECO:0000259" key="13">
    <source>
        <dbReference type="Pfam" id="PF16911"/>
    </source>
</evidence>
<feature type="domain" description="Condensation" evidence="12">
    <location>
        <begin position="11"/>
        <end position="133"/>
    </location>
</feature>
<reference evidence="14 15" key="1">
    <citation type="journal article" date="2020" name="ISME J.">
        <title>Comparative genomics reveals insights into cyanobacterial evolution and habitat adaptation.</title>
        <authorList>
            <person name="Chen M.Y."/>
            <person name="Teng W.K."/>
            <person name="Zhao L."/>
            <person name="Hu C.X."/>
            <person name="Zhou Y.K."/>
            <person name="Han B.P."/>
            <person name="Song L.R."/>
            <person name="Shu W.S."/>
        </authorList>
    </citation>
    <scope>NUCLEOTIDE SEQUENCE [LARGE SCALE GENOMIC DNA]</scope>
    <source>
        <strain evidence="14 15">FACHB-391</strain>
    </source>
</reference>
<evidence type="ECO:0000256" key="4">
    <source>
        <dbReference type="ARBA" id="ARBA00006558"/>
    </source>
</evidence>